<dbReference type="Proteomes" id="UP000197208">
    <property type="component" value="Unassembled WGS sequence"/>
</dbReference>
<keyword evidence="2" id="KW-1185">Reference proteome</keyword>
<dbReference type="OrthoDB" id="72893at2"/>
<comment type="caution">
    <text evidence="1">The sequence shown here is derived from an EMBL/GenBank/DDBJ whole genome shotgun (WGS) entry which is preliminary data.</text>
</comment>
<dbReference type="RefSeq" id="WP_088249363.1">
    <property type="nucleotide sequence ID" value="NZ_NHMK01000022.1"/>
</dbReference>
<gene>
    <name evidence="1" type="ORF">CBQ26_14520</name>
</gene>
<organism evidence="1 2">
    <name type="scientific">Deinococcus indicus</name>
    <dbReference type="NCBI Taxonomy" id="223556"/>
    <lineage>
        <taxon>Bacteria</taxon>
        <taxon>Thermotogati</taxon>
        <taxon>Deinococcota</taxon>
        <taxon>Deinococci</taxon>
        <taxon>Deinococcales</taxon>
        <taxon>Deinococcaceae</taxon>
        <taxon>Deinococcus</taxon>
    </lineage>
</organism>
<reference evidence="1 2" key="1">
    <citation type="submission" date="2017-05" db="EMBL/GenBank/DDBJ databases">
        <title>De novo genome assembly of Deniococcus indicus strain DR1.</title>
        <authorList>
            <person name="Chauhan D."/>
            <person name="Yennamalli R.M."/>
            <person name="Priyadarshini R."/>
        </authorList>
    </citation>
    <scope>NUCLEOTIDE SEQUENCE [LARGE SCALE GENOMIC DNA]</scope>
    <source>
        <strain evidence="1 2">DR1</strain>
    </source>
</reference>
<name>A0A246BHK4_9DEIO</name>
<sequence length="63" mass="7090">MHELSCSWVPGTIDVVRLKIAGRTIEMTSTRLARLFGRQALQDLQLRGSARIRVDARQIALLT</sequence>
<accession>A0A246BHK4</accession>
<protein>
    <submittedName>
        <fullName evidence="1">Uncharacterized protein</fullName>
    </submittedName>
</protein>
<proteinExistence type="predicted"/>
<evidence type="ECO:0000313" key="2">
    <source>
        <dbReference type="Proteomes" id="UP000197208"/>
    </source>
</evidence>
<dbReference type="AlphaFoldDB" id="A0A246BHK4"/>
<evidence type="ECO:0000313" key="1">
    <source>
        <dbReference type="EMBL" id="OWL94730.1"/>
    </source>
</evidence>
<dbReference type="EMBL" id="NHMK01000022">
    <property type="protein sequence ID" value="OWL94730.1"/>
    <property type="molecule type" value="Genomic_DNA"/>
</dbReference>